<dbReference type="Pfam" id="PF12732">
    <property type="entry name" value="YtxH"/>
    <property type="match status" value="1"/>
</dbReference>
<evidence type="ECO:0000313" key="3">
    <source>
        <dbReference type="Proteomes" id="UP000198598"/>
    </source>
</evidence>
<feature type="transmembrane region" description="Helical" evidence="1">
    <location>
        <begin position="6"/>
        <end position="23"/>
    </location>
</feature>
<protein>
    <submittedName>
        <fullName evidence="2">YtxH-like protein</fullName>
    </submittedName>
</protein>
<evidence type="ECO:0000313" key="2">
    <source>
        <dbReference type="EMBL" id="SFE89773.1"/>
    </source>
</evidence>
<accession>A0A1I2EAS0</accession>
<keyword evidence="3" id="KW-1185">Reference proteome</keyword>
<dbReference type="AlphaFoldDB" id="A0A1I2EAS0"/>
<dbReference type="RefSeq" id="WP_093833197.1">
    <property type="nucleotide sequence ID" value="NZ_FOLQ01000021.1"/>
</dbReference>
<name>A0A1I2EAS0_9BACT</name>
<keyword evidence="1" id="KW-0812">Transmembrane</keyword>
<dbReference type="EMBL" id="FOLQ01000021">
    <property type="protein sequence ID" value="SFE89773.1"/>
    <property type="molecule type" value="Genomic_DNA"/>
</dbReference>
<reference evidence="2 3" key="1">
    <citation type="submission" date="2016-10" db="EMBL/GenBank/DDBJ databases">
        <authorList>
            <person name="de Groot N.N."/>
        </authorList>
    </citation>
    <scope>NUCLEOTIDE SEQUENCE [LARGE SCALE GENOMIC DNA]</scope>
    <source>
        <strain evidence="2 3">DSM 26130</strain>
    </source>
</reference>
<dbReference type="InterPro" id="IPR024623">
    <property type="entry name" value="YtxH"/>
</dbReference>
<sequence>MKRNWSGILTGVLTGLAIGYLTAPESGKKNRKKLGDALEERTGGFMQEIKDQWNKTVALAEEVLTNVKDEAGIFAHKAQDTVDTSKKK</sequence>
<proteinExistence type="predicted"/>
<dbReference type="Proteomes" id="UP000198598">
    <property type="component" value="Unassembled WGS sequence"/>
</dbReference>
<gene>
    <name evidence="2" type="ORF">SAMN05216167_12186</name>
</gene>
<keyword evidence="1" id="KW-0472">Membrane</keyword>
<organism evidence="2 3">
    <name type="scientific">Spirosoma endophyticum</name>
    <dbReference type="NCBI Taxonomy" id="662367"/>
    <lineage>
        <taxon>Bacteria</taxon>
        <taxon>Pseudomonadati</taxon>
        <taxon>Bacteroidota</taxon>
        <taxon>Cytophagia</taxon>
        <taxon>Cytophagales</taxon>
        <taxon>Cytophagaceae</taxon>
        <taxon>Spirosoma</taxon>
    </lineage>
</organism>
<dbReference type="OrthoDB" id="964153at2"/>
<evidence type="ECO:0000256" key="1">
    <source>
        <dbReference type="SAM" id="Phobius"/>
    </source>
</evidence>
<keyword evidence="1" id="KW-1133">Transmembrane helix</keyword>